<dbReference type="EMBL" id="CM056815">
    <property type="protein sequence ID" value="KAJ8629552.1"/>
    <property type="molecule type" value="Genomic_DNA"/>
</dbReference>
<accession>A0ACC2L8X5</accession>
<proteinExistence type="predicted"/>
<comment type="caution">
    <text evidence="1">The sequence shown here is derived from an EMBL/GenBank/DDBJ whole genome shotgun (WGS) entry which is preliminary data.</text>
</comment>
<sequence>MPPLLKQPFFVALTFLFAFPNCTSSKQSSYYYYNLLCFPLGLDPLCWSANITTSRENGAVFITIFQTAKYKVLDNLNKTDYARKFIRLVDASLLGEPQAAILSRLISATCLECEVSNNLCYFFNGYMADPTPNCKSFITAIPNEWSSNLTALGNLRRALQEGFRAERDSSCGEDYMVKTGGSCGYMNVERKIGSIVIGSSFRRRKMLRNIMKLKGKDERTLQHYLDSKIKILDENEQTEMQFMNEVQTVGKIHHQNLVCLLSFYFEQSRRAL</sequence>
<dbReference type="Proteomes" id="UP001234297">
    <property type="component" value="Chromosome 7"/>
</dbReference>
<name>A0ACC2L8X5_PERAE</name>
<evidence type="ECO:0000313" key="2">
    <source>
        <dbReference type="Proteomes" id="UP001234297"/>
    </source>
</evidence>
<organism evidence="1 2">
    <name type="scientific">Persea americana</name>
    <name type="common">Avocado</name>
    <dbReference type="NCBI Taxonomy" id="3435"/>
    <lineage>
        <taxon>Eukaryota</taxon>
        <taxon>Viridiplantae</taxon>
        <taxon>Streptophyta</taxon>
        <taxon>Embryophyta</taxon>
        <taxon>Tracheophyta</taxon>
        <taxon>Spermatophyta</taxon>
        <taxon>Magnoliopsida</taxon>
        <taxon>Magnoliidae</taxon>
        <taxon>Laurales</taxon>
        <taxon>Lauraceae</taxon>
        <taxon>Persea</taxon>
    </lineage>
</organism>
<gene>
    <name evidence="1" type="ORF">MRB53_022875</name>
</gene>
<protein>
    <submittedName>
        <fullName evidence="1">Uncharacterized protein</fullName>
    </submittedName>
</protein>
<keyword evidence="2" id="KW-1185">Reference proteome</keyword>
<evidence type="ECO:0000313" key="1">
    <source>
        <dbReference type="EMBL" id="KAJ8629552.1"/>
    </source>
</evidence>
<reference evidence="1 2" key="1">
    <citation type="journal article" date="2022" name="Hortic Res">
        <title>A haplotype resolved chromosomal level avocado genome allows analysis of novel avocado genes.</title>
        <authorList>
            <person name="Nath O."/>
            <person name="Fletcher S.J."/>
            <person name="Hayward A."/>
            <person name="Shaw L.M."/>
            <person name="Masouleh A.K."/>
            <person name="Furtado A."/>
            <person name="Henry R.J."/>
            <person name="Mitter N."/>
        </authorList>
    </citation>
    <scope>NUCLEOTIDE SEQUENCE [LARGE SCALE GENOMIC DNA]</scope>
    <source>
        <strain evidence="2">cv. Hass</strain>
    </source>
</reference>